<dbReference type="RefSeq" id="WP_019620790.1">
    <property type="nucleotide sequence ID" value="NZ_AP014545.1"/>
</dbReference>
<evidence type="ECO:0000256" key="1">
    <source>
        <dbReference type="SAM" id="Phobius"/>
    </source>
</evidence>
<keyword evidence="1" id="KW-0812">Transmembrane</keyword>
<dbReference type="EMBL" id="AP014545">
    <property type="protein sequence ID" value="BBB25032.1"/>
    <property type="molecule type" value="Genomic_DNA"/>
</dbReference>
<name>A0A7R6PEQ1_9GAMM</name>
<dbReference type="Pfam" id="PF20189">
    <property type="entry name" value="DUF6552"/>
    <property type="match status" value="1"/>
</dbReference>
<evidence type="ECO:0000313" key="3">
    <source>
        <dbReference type="Proteomes" id="UP000595663"/>
    </source>
</evidence>
<sequence length="104" mass="11939">MELYCYSHSINVLMINLGNTYMQIIVSRSFWDRDRVSFWIKWVSSVIQILGYSATAFGITPLNIYLFLVGLIGWFAVGVLWNDRALMLIHLVALGAMLIGMLYE</sequence>
<gene>
    <name evidence="2" type="ORF">AMJAP_0433</name>
</gene>
<feature type="transmembrane region" description="Helical" evidence="1">
    <location>
        <begin position="86"/>
        <end position="103"/>
    </location>
</feature>
<accession>A0A7R6PEQ1</accession>
<dbReference type="InterPro" id="IPR046682">
    <property type="entry name" value="DUF6552"/>
</dbReference>
<dbReference type="Proteomes" id="UP000595663">
    <property type="component" value="Chromosome"/>
</dbReference>
<evidence type="ECO:0008006" key="4">
    <source>
        <dbReference type="Google" id="ProtNLM"/>
    </source>
</evidence>
<proteinExistence type="predicted"/>
<dbReference type="AlphaFoldDB" id="A0A7R6PEQ1"/>
<feature type="transmembrane region" description="Helical" evidence="1">
    <location>
        <begin position="64"/>
        <end position="81"/>
    </location>
</feature>
<protein>
    <recommendedName>
        <fullName evidence="4">Ubiquinone biosynthesis methyltransferase UbiE</fullName>
    </recommendedName>
</protein>
<dbReference type="KEGG" id="ajp:AMJAP_0433"/>
<keyword evidence="3" id="KW-1185">Reference proteome</keyword>
<evidence type="ECO:0000313" key="2">
    <source>
        <dbReference type="EMBL" id="BBB25032.1"/>
    </source>
</evidence>
<organism evidence="2 3">
    <name type="scientific">Amphritea japonica ATCC BAA-1530</name>
    <dbReference type="NCBI Taxonomy" id="1278309"/>
    <lineage>
        <taxon>Bacteria</taxon>
        <taxon>Pseudomonadati</taxon>
        <taxon>Pseudomonadota</taxon>
        <taxon>Gammaproteobacteria</taxon>
        <taxon>Oceanospirillales</taxon>
        <taxon>Oceanospirillaceae</taxon>
        <taxon>Amphritea</taxon>
    </lineage>
</organism>
<keyword evidence="1" id="KW-0472">Membrane</keyword>
<feature type="transmembrane region" description="Helical" evidence="1">
    <location>
        <begin position="38"/>
        <end position="58"/>
    </location>
</feature>
<keyword evidence="1" id="KW-1133">Transmembrane helix</keyword>
<reference evidence="2 3" key="1">
    <citation type="journal article" date="2008" name="Int. J. Syst. Evol. Microbiol.">
        <title>Amphritea japonica sp. nov. and Amphritea balenae sp. nov., isolated from the sediment adjacent to sperm whale carcasses off Kagoshima, Japan.</title>
        <authorList>
            <person name="Miyazaki M."/>
            <person name="Nogi Y."/>
            <person name="Fujiwara Y."/>
            <person name="Kawato M."/>
            <person name="Nagahama T."/>
            <person name="Kubokawa K."/>
            <person name="Horikoshi K."/>
        </authorList>
    </citation>
    <scope>NUCLEOTIDE SEQUENCE [LARGE SCALE GENOMIC DNA]</scope>
    <source>
        <strain evidence="2 3">ATCC BAA-1530</strain>
    </source>
</reference>